<reference evidence="2 3" key="1">
    <citation type="submission" date="2018-09" db="EMBL/GenBank/DDBJ databases">
        <title>Evolutionary history of phycoerythrin pigmentation in the water bloom-forming cyanobacterium Microcystis aeruginosa.</title>
        <authorList>
            <person name="Tanabe Y."/>
            <person name="Tanabe Y."/>
            <person name="Yamaguchi H."/>
        </authorList>
    </citation>
    <scope>NUCLEOTIDE SEQUENCE [LARGE SCALE GENOMIC DNA]</scope>
    <source>
        <strain evidence="2 3">NIES-2521</strain>
    </source>
</reference>
<name>A0A5A5RX09_MICAE</name>
<dbReference type="RefSeq" id="WP_149976411.1">
    <property type="nucleotide sequence ID" value="NZ_BHVQ01000042.1"/>
</dbReference>
<dbReference type="Proteomes" id="UP000324689">
    <property type="component" value="Unassembled WGS sequence"/>
</dbReference>
<comment type="caution">
    <text evidence="2">The sequence shown here is derived from an EMBL/GenBank/DDBJ whole genome shotgun (WGS) entry which is preliminary data.</text>
</comment>
<accession>A0A5A5RX09</accession>
<keyword evidence="1" id="KW-0812">Transmembrane</keyword>
<dbReference type="AlphaFoldDB" id="A0A5A5RX09"/>
<dbReference type="EMBL" id="BHVQ01000042">
    <property type="protein sequence ID" value="GCA81024.1"/>
    <property type="molecule type" value="Genomic_DNA"/>
</dbReference>
<proteinExistence type="predicted"/>
<keyword evidence="1" id="KW-0472">Membrane</keyword>
<sequence length="81" mass="8779">MQIPENPSNDDIRAALIQLREELGQKVDRLDYKFDAYQKGTDGMVRMATTIIIATASVVVLSSLSPAVTAIITALYSGNAH</sequence>
<evidence type="ECO:0000313" key="2">
    <source>
        <dbReference type="EMBL" id="GCA81024.1"/>
    </source>
</evidence>
<feature type="transmembrane region" description="Helical" evidence="1">
    <location>
        <begin position="51"/>
        <end position="76"/>
    </location>
</feature>
<keyword evidence="1" id="KW-1133">Transmembrane helix</keyword>
<gene>
    <name evidence="2" type="ORF">MiTs_03035</name>
</gene>
<protein>
    <submittedName>
        <fullName evidence="2">Uncharacterized protein</fullName>
    </submittedName>
</protein>
<evidence type="ECO:0000313" key="3">
    <source>
        <dbReference type="Proteomes" id="UP000324689"/>
    </source>
</evidence>
<evidence type="ECO:0000256" key="1">
    <source>
        <dbReference type="SAM" id="Phobius"/>
    </source>
</evidence>
<organism evidence="2 3">
    <name type="scientific">Microcystis aeruginosa NIES-2521</name>
    <dbReference type="NCBI Taxonomy" id="2303983"/>
    <lineage>
        <taxon>Bacteria</taxon>
        <taxon>Bacillati</taxon>
        <taxon>Cyanobacteriota</taxon>
        <taxon>Cyanophyceae</taxon>
        <taxon>Oscillatoriophycideae</taxon>
        <taxon>Chroococcales</taxon>
        <taxon>Microcystaceae</taxon>
        <taxon>Microcystis</taxon>
    </lineage>
</organism>